<protein>
    <submittedName>
        <fullName evidence="2">Uncharacterized protein</fullName>
    </submittedName>
</protein>
<name>A0A9C7F109_9VIRU</name>
<reference evidence="2" key="1">
    <citation type="submission" date="2022-10" db="EMBL/GenBank/DDBJ databases">
        <title>Genome sequences of endogenous nimaviruses in decapod crustaceans.</title>
        <authorList>
            <person name="Kawato S."/>
            <person name="Nozaki R."/>
            <person name="Kondo H."/>
            <person name="Hirono I."/>
        </authorList>
    </citation>
    <scope>NUCLEOTIDE SEQUENCE</scope>
    <source>
        <strain evidence="2">Toyama2020</strain>
    </source>
</reference>
<feature type="region of interest" description="Disordered" evidence="1">
    <location>
        <begin position="1"/>
        <end position="31"/>
    </location>
</feature>
<accession>A0A9C7F109</accession>
<evidence type="ECO:0000313" key="2">
    <source>
        <dbReference type="EMBL" id="BDT63518.1"/>
    </source>
</evidence>
<dbReference type="EMBL" id="LC738885">
    <property type="protein sequence ID" value="BDT63518.1"/>
    <property type="molecule type" value="Genomic_DNA"/>
</dbReference>
<feature type="compositionally biased region" description="Polar residues" evidence="1">
    <location>
        <begin position="1"/>
        <end position="11"/>
    </location>
</feature>
<proteinExistence type="predicted"/>
<sequence>MHKYNPNNANRGTMMGRDNEEQTPLPHKVWSDDDVDTSIFLPQPAYLQVDQYDEIDCVERDEADYESGGACNLTDEVNDIILSSTLSLGLHIDTMSLPTTSTDTSENLHGSTLHSGLEQEEEDVYNVHRPEPVNDRIGYEGDIGTERFFICRPGDYYCSPATPPMPHCPSMLPFSNISTSNIIPVSLMLKQQQFDNCINDICDMSSCSSSDSDADTTGKDFMYKFSKKVKKVIAKHKK</sequence>
<evidence type="ECO:0000256" key="1">
    <source>
        <dbReference type="SAM" id="MobiDB-lite"/>
    </source>
</evidence>
<organism evidence="2">
    <name type="scientific">Pasiphaea japonica whispovirus</name>
    <dbReference type="NCBI Taxonomy" id="2984286"/>
    <lineage>
        <taxon>Viruses</taxon>
        <taxon>Viruses incertae sedis</taxon>
        <taxon>Naldaviricetes</taxon>
        <taxon>Nimaviridae</taxon>
        <taxon>Whispovirus</taxon>
    </lineage>
</organism>